<feature type="transmembrane region" description="Helical" evidence="8">
    <location>
        <begin position="35"/>
        <end position="52"/>
    </location>
</feature>
<keyword evidence="4 8" id="KW-0812">Transmembrane</keyword>
<evidence type="ECO:0000256" key="8">
    <source>
        <dbReference type="SAM" id="Phobius"/>
    </source>
</evidence>
<evidence type="ECO:0000256" key="2">
    <source>
        <dbReference type="ARBA" id="ARBA00007776"/>
    </source>
</evidence>
<dbReference type="InterPro" id="IPR007227">
    <property type="entry name" value="Cell_shape_determining_MreD"/>
</dbReference>
<keyword evidence="3" id="KW-1003">Cell membrane</keyword>
<evidence type="ECO:0000256" key="4">
    <source>
        <dbReference type="ARBA" id="ARBA00022692"/>
    </source>
</evidence>
<comment type="similarity">
    <text evidence="2">Belongs to the MreD family.</text>
</comment>
<feature type="transmembrane region" description="Helical" evidence="8">
    <location>
        <begin position="64"/>
        <end position="93"/>
    </location>
</feature>
<dbReference type="NCBIfam" id="TIGR03426">
    <property type="entry name" value="shape_MreD"/>
    <property type="match status" value="1"/>
</dbReference>
<gene>
    <name evidence="9" type="primary">mreD</name>
    <name evidence="9" type="ORF">E4U82_04025</name>
</gene>
<dbReference type="OrthoDB" id="1653857at2"/>
<feature type="transmembrane region" description="Helical" evidence="8">
    <location>
        <begin position="144"/>
        <end position="162"/>
    </location>
</feature>
<accession>A0A4Y9ADM4</accession>
<dbReference type="GO" id="GO:0005886">
    <property type="term" value="C:plasma membrane"/>
    <property type="evidence" value="ECO:0007669"/>
    <property type="project" value="UniProtKB-SubCell"/>
</dbReference>
<proteinExistence type="inferred from homology"/>
<evidence type="ECO:0000256" key="1">
    <source>
        <dbReference type="ARBA" id="ARBA00004651"/>
    </source>
</evidence>
<keyword evidence="5" id="KW-0133">Cell shape</keyword>
<comment type="caution">
    <text evidence="9">The sequence shown here is derived from an EMBL/GenBank/DDBJ whole genome shotgun (WGS) entry which is preliminary data.</text>
</comment>
<dbReference type="EMBL" id="SRHY01000003">
    <property type="protein sequence ID" value="TFJ93989.1"/>
    <property type="molecule type" value="Genomic_DNA"/>
</dbReference>
<evidence type="ECO:0000313" key="10">
    <source>
        <dbReference type="Proteomes" id="UP000298484"/>
    </source>
</evidence>
<feature type="transmembrane region" description="Helical" evidence="8">
    <location>
        <begin position="99"/>
        <end position="132"/>
    </location>
</feature>
<keyword evidence="7 8" id="KW-0472">Membrane</keyword>
<dbReference type="Pfam" id="PF04093">
    <property type="entry name" value="MreD"/>
    <property type="match status" value="1"/>
</dbReference>
<evidence type="ECO:0000256" key="3">
    <source>
        <dbReference type="ARBA" id="ARBA00022475"/>
    </source>
</evidence>
<evidence type="ECO:0000256" key="6">
    <source>
        <dbReference type="ARBA" id="ARBA00022989"/>
    </source>
</evidence>
<evidence type="ECO:0000256" key="5">
    <source>
        <dbReference type="ARBA" id="ARBA00022960"/>
    </source>
</evidence>
<keyword evidence="10" id="KW-1185">Reference proteome</keyword>
<sequence>MMKRLLIPLILFLLLVIEGVALDILPVSLLKGDLVFVSHWVFVFLVLLAIFYDRGDTHFSVFYGLLFGLLTDIVYTGILGVYMFSYAFIAYMIHGMTKIWHANFFVTILLGTVGLIFVEIFINLIFSVTGVAELVWKDYLVDRLVPTVIANVAFLLVLYPIFTKRLIRWKDEQLSDSTKFNRL</sequence>
<evidence type="ECO:0000313" key="9">
    <source>
        <dbReference type="EMBL" id="TFJ93989.1"/>
    </source>
</evidence>
<protein>
    <submittedName>
        <fullName evidence="9">Rod shape-determining protein MreD</fullName>
    </submittedName>
</protein>
<comment type="subcellular location">
    <subcellularLocation>
        <location evidence="1">Cell membrane</location>
        <topology evidence="1">Multi-pass membrane protein</topology>
    </subcellularLocation>
</comment>
<reference evidence="9 10" key="1">
    <citation type="submission" date="2019-03" db="EMBL/GenBank/DDBJ databases">
        <title>Genome sequence of Lentibacillus salicampi ATCC BAA-719.</title>
        <authorList>
            <person name="Maclea K.S."/>
            <person name="Simoes Junior M."/>
        </authorList>
    </citation>
    <scope>NUCLEOTIDE SEQUENCE [LARGE SCALE GENOMIC DNA]</scope>
    <source>
        <strain evidence="9 10">ATCC BAA-719</strain>
    </source>
</reference>
<dbReference type="Proteomes" id="UP000298484">
    <property type="component" value="Unassembled WGS sequence"/>
</dbReference>
<dbReference type="AlphaFoldDB" id="A0A4Y9ADM4"/>
<evidence type="ECO:0000256" key="7">
    <source>
        <dbReference type="ARBA" id="ARBA00023136"/>
    </source>
</evidence>
<keyword evidence="6 8" id="KW-1133">Transmembrane helix</keyword>
<organism evidence="9 10">
    <name type="scientific">Lentibacillus salicampi</name>
    <dbReference type="NCBI Taxonomy" id="175306"/>
    <lineage>
        <taxon>Bacteria</taxon>
        <taxon>Bacillati</taxon>
        <taxon>Bacillota</taxon>
        <taxon>Bacilli</taxon>
        <taxon>Bacillales</taxon>
        <taxon>Bacillaceae</taxon>
        <taxon>Lentibacillus</taxon>
    </lineage>
</organism>
<dbReference type="GO" id="GO:0008360">
    <property type="term" value="P:regulation of cell shape"/>
    <property type="evidence" value="ECO:0007669"/>
    <property type="project" value="UniProtKB-KW"/>
</dbReference>
<name>A0A4Y9ADM4_9BACI</name>